<evidence type="ECO:0000313" key="2">
    <source>
        <dbReference type="Proteomes" id="UP000297245"/>
    </source>
</evidence>
<sequence length="673" mass="77739">MATFFSQASQCSFQAQTINLVARDQIAHNQQVHTGNSDSIVSPGVLGSRSIFDDYREIRRGDLRLLEHISREVVDENDSYYYYPRAHRLRAQKCLKFTRSAYRVQAWERDFLFCSTNHHPNLAHLFGLTRSLSSPGLVFYNDLIPVRQLWESRSAIIRCYIAHRFRKDIDPLHSDNCLSLLLNFINNNTWSVTSLQPDTGLFCVSPIHSFQDGTYGPPFLGWEDPKKPALSPLPVASYDDSCILSHYLKWGRGDMAAELAFQKDTSFGNPHPVHHNPKQPVSLAVITSTAPATTPTIIGKFKNLQYRIVDEELSHPSSIQDMFKTTDKEMEVTVCIEKWRVEGELGQENEPSSETVLKGWTRISYDEFRSSSTGKCSHCDDKWMWDCFTSVFIDGSSRDWLSATWLSQAKYFCDTVNDLYEDIPKSAALLSSVEFRLQPKYKNPHSLLYPNFGKIFLFIAPITASHPSGTSGIDVWWGNDDNVLYYWSFNPDGSCPLSRRVTEALGLPELLPKVEFWQRKFADYQYEATKQFQLFRDYNPSTQEFAQRHGLPLVDVIWPDGKTGPDEDGDSWYDCQETQDNDLHETPFPNKTYQFPVAKEFVKRSLDNQCSECYSRPEFSARPWLHGFLPDYELNTWQGHISPRYSFKERDYFYWYRLGGDEVKSDRSRSSRH</sequence>
<dbReference type="AlphaFoldDB" id="A0A4S8M517"/>
<organism evidence="1 2">
    <name type="scientific">Dendrothele bispora (strain CBS 962.96)</name>
    <dbReference type="NCBI Taxonomy" id="1314807"/>
    <lineage>
        <taxon>Eukaryota</taxon>
        <taxon>Fungi</taxon>
        <taxon>Dikarya</taxon>
        <taxon>Basidiomycota</taxon>
        <taxon>Agaricomycotina</taxon>
        <taxon>Agaricomycetes</taxon>
        <taxon>Agaricomycetidae</taxon>
        <taxon>Agaricales</taxon>
        <taxon>Agaricales incertae sedis</taxon>
        <taxon>Dendrothele</taxon>
    </lineage>
</organism>
<proteinExistence type="predicted"/>
<accession>A0A4S8M517</accession>
<name>A0A4S8M517_DENBC</name>
<protein>
    <submittedName>
        <fullName evidence="1">Uncharacterized protein</fullName>
    </submittedName>
</protein>
<gene>
    <name evidence="1" type="ORF">K435DRAFT_838675</name>
</gene>
<keyword evidence="2" id="KW-1185">Reference proteome</keyword>
<evidence type="ECO:0000313" key="1">
    <source>
        <dbReference type="EMBL" id="THU97309.1"/>
    </source>
</evidence>
<dbReference type="EMBL" id="ML179158">
    <property type="protein sequence ID" value="THU97309.1"/>
    <property type="molecule type" value="Genomic_DNA"/>
</dbReference>
<dbReference type="Proteomes" id="UP000297245">
    <property type="component" value="Unassembled WGS sequence"/>
</dbReference>
<dbReference type="OrthoDB" id="3063557at2759"/>
<reference evidence="1 2" key="1">
    <citation type="journal article" date="2019" name="Nat. Ecol. Evol.">
        <title>Megaphylogeny resolves global patterns of mushroom evolution.</title>
        <authorList>
            <person name="Varga T."/>
            <person name="Krizsan K."/>
            <person name="Foldi C."/>
            <person name="Dima B."/>
            <person name="Sanchez-Garcia M."/>
            <person name="Sanchez-Ramirez S."/>
            <person name="Szollosi G.J."/>
            <person name="Szarkandi J.G."/>
            <person name="Papp V."/>
            <person name="Albert L."/>
            <person name="Andreopoulos W."/>
            <person name="Angelini C."/>
            <person name="Antonin V."/>
            <person name="Barry K.W."/>
            <person name="Bougher N.L."/>
            <person name="Buchanan P."/>
            <person name="Buyck B."/>
            <person name="Bense V."/>
            <person name="Catcheside P."/>
            <person name="Chovatia M."/>
            <person name="Cooper J."/>
            <person name="Damon W."/>
            <person name="Desjardin D."/>
            <person name="Finy P."/>
            <person name="Geml J."/>
            <person name="Haridas S."/>
            <person name="Hughes K."/>
            <person name="Justo A."/>
            <person name="Karasinski D."/>
            <person name="Kautmanova I."/>
            <person name="Kiss B."/>
            <person name="Kocsube S."/>
            <person name="Kotiranta H."/>
            <person name="LaButti K.M."/>
            <person name="Lechner B.E."/>
            <person name="Liimatainen K."/>
            <person name="Lipzen A."/>
            <person name="Lukacs Z."/>
            <person name="Mihaltcheva S."/>
            <person name="Morgado L.N."/>
            <person name="Niskanen T."/>
            <person name="Noordeloos M.E."/>
            <person name="Ohm R.A."/>
            <person name="Ortiz-Santana B."/>
            <person name="Ovrebo C."/>
            <person name="Racz N."/>
            <person name="Riley R."/>
            <person name="Savchenko A."/>
            <person name="Shiryaev A."/>
            <person name="Soop K."/>
            <person name="Spirin V."/>
            <person name="Szebenyi C."/>
            <person name="Tomsovsky M."/>
            <person name="Tulloss R.E."/>
            <person name="Uehling J."/>
            <person name="Grigoriev I.V."/>
            <person name="Vagvolgyi C."/>
            <person name="Papp T."/>
            <person name="Martin F.M."/>
            <person name="Miettinen O."/>
            <person name="Hibbett D.S."/>
            <person name="Nagy L.G."/>
        </authorList>
    </citation>
    <scope>NUCLEOTIDE SEQUENCE [LARGE SCALE GENOMIC DNA]</scope>
    <source>
        <strain evidence="1 2">CBS 962.96</strain>
    </source>
</reference>